<reference evidence="5 7" key="1">
    <citation type="journal article" date="2020" name="G3 (Bethesda)">
        <title>Whole Genome Sequencing and Comparative Genomics of Two Nematicidal Bacillus Strains Reveals a Wide Range of Possible Virulence Factors.</title>
        <authorList>
            <person name="Susic N."/>
            <person name="Janezic S."/>
            <person name="Rupnik M."/>
            <person name="Geric Stare B."/>
        </authorList>
    </citation>
    <scope>NUCLEOTIDE SEQUENCE [LARGE SCALE GENOMIC DNA]</scope>
    <source>
        <strain evidence="5 7">I-1582</strain>
    </source>
</reference>
<name>A0A0J5VS80_CYTFI</name>
<keyword evidence="2" id="KW-0521">NADP</keyword>
<dbReference type="OrthoDB" id="9804656at2"/>
<dbReference type="Proteomes" id="UP000465778">
    <property type="component" value="Unassembled WGS sequence"/>
</dbReference>
<evidence type="ECO:0000256" key="2">
    <source>
        <dbReference type="ARBA" id="ARBA00022857"/>
    </source>
</evidence>
<feature type="domain" description="SCP2" evidence="4">
    <location>
        <begin position="19"/>
        <end position="104"/>
    </location>
</feature>
<evidence type="ECO:0000313" key="5">
    <source>
        <dbReference type="EMBL" id="KAF0825389.1"/>
    </source>
</evidence>
<dbReference type="RefSeq" id="WP_048010501.1">
    <property type="nucleotide sequence ID" value="NZ_CP107027.1"/>
</dbReference>
<sequence>MTVKNELYQLADKINADPVHIKDEKNRVFQVDLEESGPIQIFLKDGKVIVEEGAPHQSEVTLKLSEKNFSKLLKGDLNTTIAFMTGSLKVDGKMGLALKLQEIVNNYQ</sequence>
<dbReference type="EMBL" id="VDEM01000004">
    <property type="protein sequence ID" value="KAF0825389.1"/>
    <property type="molecule type" value="Genomic_DNA"/>
</dbReference>
<keyword evidence="3" id="KW-0560">Oxidoreductase</keyword>
<evidence type="ECO:0000313" key="6">
    <source>
        <dbReference type="EMBL" id="UYG97200.1"/>
    </source>
</evidence>
<dbReference type="InterPro" id="IPR036527">
    <property type="entry name" value="SCP2_sterol-bd_dom_sf"/>
</dbReference>
<dbReference type="EMBL" id="CP107027">
    <property type="protein sequence ID" value="UYG97200.1"/>
    <property type="molecule type" value="Genomic_DNA"/>
</dbReference>
<dbReference type="Pfam" id="PF02036">
    <property type="entry name" value="SCP2"/>
    <property type="match status" value="1"/>
</dbReference>
<dbReference type="Gene3D" id="3.30.1050.10">
    <property type="entry name" value="SCP2 sterol-binding domain"/>
    <property type="match status" value="1"/>
</dbReference>
<dbReference type="GeneID" id="67522785"/>
<evidence type="ECO:0000313" key="7">
    <source>
        <dbReference type="Proteomes" id="UP000465778"/>
    </source>
</evidence>
<organism evidence="5 7">
    <name type="scientific">Cytobacillus firmus</name>
    <name type="common">Bacillus firmus</name>
    <dbReference type="NCBI Taxonomy" id="1399"/>
    <lineage>
        <taxon>Bacteria</taxon>
        <taxon>Bacillati</taxon>
        <taxon>Bacillota</taxon>
        <taxon>Bacilli</taxon>
        <taxon>Bacillales</taxon>
        <taxon>Bacillaceae</taxon>
        <taxon>Cytobacillus</taxon>
    </lineage>
</organism>
<dbReference type="GO" id="GO:0016491">
    <property type="term" value="F:oxidoreductase activity"/>
    <property type="evidence" value="ECO:0007669"/>
    <property type="project" value="UniProtKB-KW"/>
</dbReference>
<dbReference type="Proteomes" id="UP001163104">
    <property type="component" value="Chromosome"/>
</dbReference>
<dbReference type="AlphaFoldDB" id="A0A0J5VS80"/>
<gene>
    <name evidence="5" type="ORF">KIS1582_0696</name>
    <name evidence="6" type="ORF">OD459_09385</name>
</gene>
<evidence type="ECO:0000256" key="1">
    <source>
        <dbReference type="ARBA" id="ARBA00006484"/>
    </source>
</evidence>
<dbReference type="PANTHER" id="PTHR42808">
    <property type="entry name" value="HYDROXYSTEROID DEHYDROGENASE-LIKE PROTEIN 2"/>
    <property type="match status" value="1"/>
</dbReference>
<dbReference type="InterPro" id="IPR051935">
    <property type="entry name" value="HSDL2"/>
</dbReference>
<comment type="similarity">
    <text evidence="1">Belongs to the short-chain dehydrogenases/reductases (SDR) family.</text>
</comment>
<dbReference type="SUPFAM" id="SSF55718">
    <property type="entry name" value="SCP-like"/>
    <property type="match status" value="1"/>
</dbReference>
<evidence type="ECO:0000256" key="3">
    <source>
        <dbReference type="ARBA" id="ARBA00023002"/>
    </source>
</evidence>
<accession>A0A0J5VS80</accession>
<reference evidence="6" key="2">
    <citation type="submission" date="2022-10" db="EMBL/GenBank/DDBJ databases">
        <title>Mechanism of multi-heavy metal repair in Cytobacillus Firmus M7.</title>
        <authorList>
            <person name="Li X."/>
            <person name="Yu C."/>
        </authorList>
    </citation>
    <scope>NUCLEOTIDE SEQUENCE</scope>
    <source>
        <strain evidence="6">M7</strain>
    </source>
</reference>
<dbReference type="InterPro" id="IPR003033">
    <property type="entry name" value="SCP2_sterol-bd_dom"/>
</dbReference>
<proteinExistence type="inferred from homology"/>
<evidence type="ECO:0000259" key="4">
    <source>
        <dbReference type="Pfam" id="PF02036"/>
    </source>
</evidence>
<protein>
    <submittedName>
        <fullName evidence="6">SCP2 sterol-binding domain-containing protein</fullName>
    </submittedName>
</protein>
<dbReference type="PANTHER" id="PTHR42808:SF3">
    <property type="entry name" value="HYDROXYSTEROID DEHYDROGENASE-LIKE PROTEIN 2"/>
    <property type="match status" value="1"/>
</dbReference>